<feature type="domain" description="Alpha-carbonic anhydrase" evidence="9">
    <location>
        <begin position="125"/>
        <end position="347"/>
    </location>
</feature>
<name>A0A4V6NXY6_PAULE</name>
<accession>A0A4V6NXY6</accession>
<gene>
    <name evidence="10" type="ORF">EDC30_107187</name>
</gene>
<comment type="catalytic activity">
    <reaction evidence="6">
        <text>hydrogencarbonate + H(+) = CO2 + H2O</text>
        <dbReference type="Rhea" id="RHEA:10748"/>
        <dbReference type="ChEBI" id="CHEBI:15377"/>
        <dbReference type="ChEBI" id="CHEBI:15378"/>
        <dbReference type="ChEBI" id="CHEBI:16526"/>
        <dbReference type="ChEBI" id="CHEBI:17544"/>
        <dbReference type="EC" id="4.2.1.1"/>
    </reaction>
</comment>
<evidence type="ECO:0000256" key="3">
    <source>
        <dbReference type="ARBA" id="ARBA00022723"/>
    </source>
</evidence>
<keyword evidence="8" id="KW-0732">Signal</keyword>
<evidence type="ECO:0000313" key="10">
    <source>
        <dbReference type="EMBL" id="TCS36370.1"/>
    </source>
</evidence>
<sequence>MRLRFFALAGMLLLSSARGADQSIQLPSPAAPVKNAAELKERIAGANANAKLDQQAKPATPAKPTDRYSKAALESEEDDIQALAERISTRLANLRKERESRPPAPRKKPAPAVAKAAAHDELIAHTWTYEGAGGPSQWGSMNPAWATCANGTRQSPIDIRDGFRVNLDPVQFDYKPTRFSVLDNGHTVQVNLGLGNTITLTGRTYELTQFHFHLPSEERINGKGYPMVLHLVHKDAAGRLAVVALLVEEGEPNEVVQHVWNNLPLEKNDAQIATMPLEPAKLLPERRDYYTYMGSLTTPPCTEGVLWIVMKEPIRLSSQQIAIFARLYPMNARPIQALAGRRIKESN</sequence>
<evidence type="ECO:0000256" key="7">
    <source>
        <dbReference type="SAM" id="MobiDB-lite"/>
    </source>
</evidence>
<comment type="similarity">
    <text evidence="1">Belongs to the alpha-carbonic anhydrase family.</text>
</comment>
<dbReference type="Gene3D" id="3.10.200.10">
    <property type="entry name" value="Alpha carbonic anhydrase"/>
    <property type="match status" value="1"/>
</dbReference>
<evidence type="ECO:0000313" key="11">
    <source>
        <dbReference type="Proteomes" id="UP000295382"/>
    </source>
</evidence>
<dbReference type="CDD" id="cd03124">
    <property type="entry name" value="alpha_CA_prokaryotic_like"/>
    <property type="match status" value="1"/>
</dbReference>
<dbReference type="EMBL" id="SLZQ01000007">
    <property type="protein sequence ID" value="TCS36370.1"/>
    <property type="molecule type" value="Genomic_DNA"/>
</dbReference>
<dbReference type="InterPro" id="IPR023561">
    <property type="entry name" value="Carbonic_anhydrase_a-class"/>
</dbReference>
<organism evidence="10 11">
    <name type="scientific">Paucimonas lemoignei</name>
    <name type="common">Pseudomonas lemoignei</name>
    <dbReference type="NCBI Taxonomy" id="29443"/>
    <lineage>
        <taxon>Bacteria</taxon>
        <taxon>Pseudomonadati</taxon>
        <taxon>Pseudomonadota</taxon>
        <taxon>Betaproteobacteria</taxon>
        <taxon>Burkholderiales</taxon>
        <taxon>Burkholderiaceae</taxon>
        <taxon>Paucimonas</taxon>
    </lineage>
</organism>
<dbReference type="GO" id="GO:0008270">
    <property type="term" value="F:zinc ion binding"/>
    <property type="evidence" value="ECO:0007669"/>
    <property type="project" value="InterPro"/>
</dbReference>
<dbReference type="SMART" id="SM01057">
    <property type="entry name" value="Carb_anhydrase"/>
    <property type="match status" value="1"/>
</dbReference>
<dbReference type="PANTHER" id="PTHR18952">
    <property type="entry name" value="CARBONIC ANHYDRASE"/>
    <property type="match status" value="1"/>
</dbReference>
<dbReference type="GO" id="GO:0004089">
    <property type="term" value="F:carbonate dehydratase activity"/>
    <property type="evidence" value="ECO:0007669"/>
    <property type="project" value="UniProtKB-EC"/>
</dbReference>
<dbReference type="InterPro" id="IPR001148">
    <property type="entry name" value="CA_dom"/>
</dbReference>
<feature type="chain" id="PRO_5020479638" description="carbonic anhydrase" evidence="8">
    <location>
        <begin position="21"/>
        <end position="347"/>
    </location>
</feature>
<keyword evidence="3" id="KW-0479">Metal-binding</keyword>
<evidence type="ECO:0000259" key="9">
    <source>
        <dbReference type="PROSITE" id="PS51144"/>
    </source>
</evidence>
<comment type="caution">
    <text evidence="10">The sequence shown here is derived from an EMBL/GenBank/DDBJ whole genome shotgun (WGS) entry which is preliminary data.</text>
</comment>
<keyword evidence="11" id="KW-1185">Reference proteome</keyword>
<dbReference type="EC" id="4.2.1.1" evidence="2"/>
<dbReference type="SUPFAM" id="SSF51069">
    <property type="entry name" value="Carbonic anhydrase"/>
    <property type="match status" value="1"/>
</dbReference>
<dbReference type="InterPro" id="IPR036398">
    <property type="entry name" value="CA_dom_sf"/>
</dbReference>
<evidence type="ECO:0000256" key="2">
    <source>
        <dbReference type="ARBA" id="ARBA00012925"/>
    </source>
</evidence>
<keyword evidence="4" id="KW-0862">Zinc</keyword>
<dbReference type="InterPro" id="IPR041891">
    <property type="entry name" value="Alpha_CA_prokaryot-like"/>
</dbReference>
<protein>
    <recommendedName>
        <fullName evidence="2">carbonic anhydrase</fullName>
        <ecNumber evidence="2">4.2.1.1</ecNumber>
    </recommendedName>
</protein>
<evidence type="ECO:0000256" key="1">
    <source>
        <dbReference type="ARBA" id="ARBA00010718"/>
    </source>
</evidence>
<keyword evidence="5" id="KW-0456">Lyase</keyword>
<proteinExistence type="inferred from homology"/>
<evidence type="ECO:0000256" key="5">
    <source>
        <dbReference type="ARBA" id="ARBA00023239"/>
    </source>
</evidence>
<dbReference type="OrthoDB" id="5327615at2"/>
<dbReference type="PANTHER" id="PTHR18952:SF265">
    <property type="entry name" value="CARBONIC ANHYDRASE"/>
    <property type="match status" value="1"/>
</dbReference>
<dbReference type="Proteomes" id="UP000295382">
    <property type="component" value="Unassembled WGS sequence"/>
</dbReference>
<feature type="region of interest" description="Disordered" evidence="7">
    <location>
        <begin position="47"/>
        <end position="75"/>
    </location>
</feature>
<dbReference type="PROSITE" id="PS51144">
    <property type="entry name" value="ALPHA_CA_2"/>
    <property type="match status" value="1"/>
</dbReference>
<feature type="signal peptide" evidence="8">
    <location>
        <begin position="1"/>
        <end position="20"/>
    </location>
</feature>
<evidence type="ECO:0000256" key="6">
    <source>
        <dbReference type="ARBA" id="ARBA00048348"/>
    </source>
</evidence>
<dbReference type="RefSeq" id="WP_132259189.1">
    <property type="nucleotide sequence ID" value="NZ_SLZQ01000007.1"/>
</dbReference>
<reference evidence="10 11" key="1">
    <citation type="submission" date="2019-03" db="EMBL/GenBank/DDBJ databases">
        <title>Genomic Encyclopedia of Type Strains, Phase IV (KMG-IV): sequencing the most valuable type-strain genomes for metagenomic binning, comparative biology and taxonomic classification.</title>
        <authorList>
            <person name="Goeker M."/>
        </authorList>
    </citation>
    <scope>NUCLEOTIDE SEQUENCE [LARGE SCALE GENOMIC DNA]</scope>
    <source>
        <strain evidence="10 11">DSM 7445</strain>
    </source>
</reference>
<evidence type="ECO:0000256" key="8">
    <source>
        <dbReference type="SAM" id="SignalP"/>
    </source>
</evidence>
<evidence type="ECO:0000256" key="4">
    <source>
        <dbReference type="ARBA" id="ARBA00022833"/>
    </source>
</evidence>
<dbReference type="Pfam" id="PF00194">
    <property type="entry name" value="Carb_anhydrase"/>
    <property type="match status" value="1"/>
</dbReference>
<dbReference type="AlphaFoldDB" id="A0A4V6NXY6"/>